<dbReference type="InterPro" id="IPR036249">
    <property type="entry name" value="Thioredoxin-like_sf"/>
</dbReference>
<organism evidence="2 3">
    <name type="scientific">Aphanomyces euteiches</name>
    <dbReference type="NCBI Taxonomy" id="100861"/>
    <lineage>
        <taxon>Eukaryota</taxon>
        <taxon>Sar</taxon>
        <taxon>Stramenopiles</taxon>
        <taxon>Oomycota</taxon>
        <taxon>Saprolegniomycetes</taxon>
        <taxon>Saprolegniales</taxon>
        <taxon>Verrucalvaceae</taxon>
        <taxon>Aphanomyces</taxon>
    </lineage>
</organism>
<dbReference type="PANTHER" id="PTHR46762:SF1">
    <property type="entry name" value="NUCLEOREDOXIN-LIKE PROTEIN 2"/>
    <property type="match status" value="1"/>
</dbReference>
<dbReference type="PROSITE" id="PS51352">
    <property type="entry name" value="THIOREDOXIN_2"/>
    <property type="match status" value="1"/>
</dbReference>
<dbReference type="VEuPathDB" id="FungiDB:AeMF1_000254"/>
<evidence type="ECO:0000313" key="3">
    <source>
        <dbReference type="Proteomes" id="UP000481153"/>
    </source>
</evidence>
<dbReference type="Proteomes" id="UP000481153">
    <property type="component" value="Unassembled WGS sequence"/>
</dbReference>
<feature type="domain" description="Thioredoxin" evidence="1">
    <location>
        <begin position="1"/>
        <end position="151"/>
    </location>
</feature>
<accession>A0A6G0XKX4</accession>
<gene>
    <name evidence="2" type="ORF">Ae201684_003748</name>
</gene>
<dbReference type="PANTHER" id="PTHR46762">
    <property type="entry name" value="NUCLEOREDOXIN-LIKE PROTEIN 2"/>
    <property type="match status" value="1"/>
</dbReference>
<dbReference type="InterPro" id="IPR013766">
    <property type="entry name" value="Thioredoxin_domain"/>
</dbReference>
<protein>
    <recommendedName>
        <fullName evidence="1">Thioredoxin domain-containing protein</fullName>
    </recommendedName>
</protein>
<dbReference type="SUPFAM" id="SSF52833">
    <property type="entry name" value="Thioredoxin-like"/>
    <property type="match status" value="1"/>
</dbReference>
<dbReference type="InterPro" id="IPR029519">
    <property type="entry name" value="RdCVF2"/>
</dbReference>
<evidence type="ECO:0000313" key="2">
    <source>
        <dbReference type="EMBL" id="KAF0740858.1"/>
    </source>
</evidence>
<comment type="caution">
    <text evidence="2">The sequence shown here is derived from an EMBL/GenBank/DDBJ whole genome shotgun (WGS) entry which is preliminary data.</text>
</comment>
<sequence>MAHFLKGVKLVNATGATQEPVAKTLALYFAADWCPDCRAFQPALNDFYAKVNEQSHRLDIVFVGSDATEEDQLAHFRDKQGPWLMIPFNDPLRNELKRKYGICAQKEIEAVGVANRINGIPSLVVVQSNGDVIDAAGADKVEASGVNAFNAWL</sequence>
<dbReference type="Gene3D" id="3.40.30.10">
    <property type="entry name" value="Glutaredoxin"/>
    <property type="match status" value="1"/>
</dbReference>
<keyword evidence="3" id="KW-1185">Reference proteome</keyword>
<name>A0A6G0XKX4_9STRA</name>
<dbReference type="AlphaFoldDB" id="A0A6G0XKX4"/>
<dbReference type="GO" id="GO:0045494">
    <property type="term" value="P:photoreceptor cell maintenance"/>
    <property type="evidence" value="ECO:0007669"/>
    <property type="project" value="InterPro"/>
</dbReference>
<reference evidence="2 3" key="1">
    <citation type="submission" date="2019-07" db="EMBL/GenBank/DDBJ databases">
        <title>Genomics analysis of Aphanomyces spp. identifies a new class of oomycete effector associated with host adaptation.</title>
        <authorList>
            <person name="Gaulin E."/>
        </authorList>
    </citation>
    <scope>NUCLEOTIDE SEQUENCE [LARGE SCALE GENOMIC DNA]</scope>
    <source>
        <strain evidence="2 3">ATCC 201684</strain>
    </source>
</reference>
<dbReference type="EMBL" id="VJMJ01000042">
    <property type="protein sequence ID" value="KAF0740858.1"/>
    <property type="molecule type" value="Genomic_DNA"/>
</dbReference>
<dbReference type="Pfam" id="PF13905">
    <property type="entry name" value="Thioredoxin_8"/>
    <property type="match status" value="1"/>
</dbReference>
<evidence type="ECO:0000259" key="1">
    <source>
        <dbReference type="PROSITE" id="PS51352"/>
    </source>
</evidence>
<dbReference type="InterPro" id="IPR012336">
    <property type="entry name" value="Thioredoxin-like_fold"/>
</dbReference>
<proteinExistence type="predicted"/>